<evidence type="ECO:0000313" key="2">
    <source>
        <dbReference type="Proteomes" id="UP000061809"/>
    </source>
</evidence>
<accession>A0A0P0G9X1</accession>
<gene>
    <name evidence="1" type="ORF">BcellWH2_03598</name>
</gene>
<evidence type="ECO:0000313" key="1">
    <source>
        <dbReference type="EMBL" id="ALJ60821.1"/>
    </source>
</evidence>
<dbReference type="Proteomes" id="UP000061809">
    <property type="component" value="Chromosome"/>
</dbReference>
<protein>
    <submittedName>
        <fullName evidence="1">Uncharacterized protein</fullName>
    </submittedName>
</protein>
<name>A0A0P0G9X1_9BACE</name>
<dbReference type="KEGG" id="bcel:BcellWH2_03598"/>
<proteinExistence type="predicted"/>
<organism evidence="1 2">
    <name type="scientific">Bacteroides cellulosilyticus</name>
    <dbReference type="NCBI Taxonomy" id="246787"/>
    <lineage>
        <taxon>Bacteria</taxon>
        <taxon>Pseudomonadati</taxon>
        <taxon>Bacteroidota</taxon>
        <taxon>Bacteroidia</taxon>
        <taxon>Bacteroidales</taxon>
        <taxon>Bacteroidaceae</taxon>
        <taxon>Bacteroides</taxon>
    </lineage>
</organism>
<dbReference type="AlphaFoldDB" id="A0A0P0G9X1"/>
<reference evidence="1 2" key="1">
    <citation type="journal article" date="2015" name="Science">
        <title>Genetic determinants of in vivo fitness and diet responsiveness in multiple human gut Bacteroides.</title>
        <authorList>
            <person name="Wu M."/>
            <person name="McNulty N.P."/>
            <person name="Rodionov D.A."/>
            <person name="Khoroshkin M.S."/>
            <person name="Griffin N.W."/>
            <person name="Cheng J."/>
            <person name="Latreille P."/>
            <person name="Kerstetter R.A."/>
            <person name="Terrapon N."/>
            <person name="Henrissat B."/>
            <person name="Osterman A.L."/>
            <person name="Gordon J.I."/>
        </authorList>
    </citation>
    <scope>NUCLEOTIDE SEQUENCE [LARGE SCALE GENOMIC DNA]</scope>
    <source>
        <strain evidence="1 2">WH2</strain>
    </source>
</reference>
<sequence>MQKSLFLYKQDNRKAQKNNKFLYPLSKTGICYQSARFFYF</sequence>
<dbReference type="EMBL" id="CP012801">
    <property type="protein sequence ID" value="ALJ60821.1"/>
    <property type="molecule type" value="Genomic_DNA"/>
</dbReference>